<dbReference type="GO" id="GO:0005319">
    <property type="term" value="F:lipid transporter activity"/>
    <property type="evidence" value="ECO:0007669"/>
    <property type="project" value="InterPro"/>
</dbReference>
<sequence>MKLLVAFGLVAAALASWESSPIYQGSERSFVKGNTYIFSYDGQAVSGVAAKGSSSHSIQQASGKVYVTVGDKYWTMRGDDIKLTYGQRKMEEPRTFEKLTSLEQQQLTDEQIAILRLPVRFRYHQGIITDVHFTERDNAWSENMKRSVLSMLQMQLSPKTPQAQEFSTVGEKEIDENNKYFTQAERVLEGECEVAYTIVDGEKKDEKEITKSLNFNKCSKRVDIRYGFRFNSECETCLEEDARPESQVVVNYKVMGDDKSFLIKEINLKSEYLFTPFSTQQQMLATYQHVIMRLIKIVETERSEEAQWSNKKSTIMYNYEKELAREQFWMNGDEESWKSAGFEFMPKKEIVEKAVQQMIESIDESDKDGVKLESTHQMARIVIVLRMCNREEMMDIHRTVCENSKYTKEQQKKINEIIADALAIAGTKVTVEHLMEKIEKKQISPLKAALTLKSLDIIYSKSEETILRSTAVDALRMIREEMPRKESVNPCEKQLSNDVTVVLRSLRFRPSLESRHFHASTFSKALDLGLTIDFASVLTNESVLPRKRSPLWVEETREWELDCKAELVFPESPKSIRELREQKHQPEYAVLMKNTKKNSEEKKLKIVTAENKEIEIEFEIEKEKLVCKIDGSRVEDEETLSENGIELIGERTLEVVLPKIAVRFDGYMCEIKADKRTQNKQCGMCGHFDGHRDNEFRRADNEETEDLEDFHRSWLKKDSECEIEEYKLKEKTNYGVEENKESTEFDSEEDDFERVKKVKKMHKKIDYKDEEEETYEPIEKTIVIERSSKTCFSVEPQPACRHSDEPQETTQKKVKLACLPRGERKTREMINMIKNEQYDEVSRLVNNLEERFTESIRVPTLCRVF</sequence>
<keyword evidence="8" id="KW-0175">Coiled coil</keyword>
<dbReference type="SUPFAM" id="SSF48431">
    <property type="entry name" value="Lipovitellin-phosvitin complex, superhelical domain"/>
    <property type="match status" value="1"/>
</dbReference>
<feature type="signal peptide" evidence="9">
    <location>
        <begin position="1"/>
        <end position="15"/>
    </location>
</feature>
<evidence type="ECO:0000259" key="11">
    <source>
        <dbReference type="PROSITE" id="PS51233"/>
    </source>
</evidence>
<feature type="chain" id="PRO_5042270772" description="Vitellogenin domain-containing protein" evidence="9">
    <location>
        <begin position="16"/>
        <end position="865"/>
    </location>
</feature>
<evidence type="ECO:0000256" key="9">
    <source>
        <dbReference type="SAM" id="SignalP"/>
    </source>
</evidence>
<dbReference type="InterPro" id="IPR015816">
    <property type="entry name" value="Vitellinogen_b-sht_N"/>
</dbReference>
<evidence type="ECO:0000256" key="1">
    <source>
        <dbReference type="ARBA" id="ARBA00004613"/>
    </source>
</evidence>
<organism evidence="12 13">
    <name type="scientific">Mesorhabditis belari</name>
    <dbReference type="NCBI Taxonomy" id="2138241"/>
    <lineage>
        <taxon>Eukaryota</taxon>
        <taxon>Metazoa</taxon>
        <taxon>Ecdysozoa</taxon>
        <taxon>Nematoda</taxon>
        <taxon>Chromadorea</taxon>
        <taxon>Rhabditida</taxon>
        <taxon>Rhabditina</taxon>
        <taxon>Rhabditomorpha</taxon>
        <taxon>Rhabditoidea</taxon>
        <taxon>Rhabditidae</taxon>
        <taxon>Mesorhabditinae</taxon>
        <taxon>Mesorhabditis</taxon>
    </lineage>
</organism>
<dbReference type="InterPro" id="IPR011030">
    <property type="entry name" value="Lipovitellin_superhlx_dom"/>
</dbReference>
<protein>
    <recommendedName>
        <fullName evidence="14">Vitellogenin domain-containing protein</fullName>
    </recommendedName>
</protein>
<dbReference type="InterPro" id="IPR050733">
    <property type="entry name" value="Vitellogenin/Apolipophorin"/>
</dbReference>
<feature type="coiled-coil region" evidence="8">
    <location>
        <begin position="592"/>
        <end position="624"/>
    </location>
</feature>
<feature type="disulfide bond" evidence="7">
    <location>
        <begin position="234"/>
        <end position="237"/>
    </location>
</feature>
<name>A0AAF3ENK9_9BILA</name>
<comment type="subcellular location">
    <subcellularLocation>
        <location evidence="1">Secreted</location>
    </subcellularLocation>
</comment>
<keyword evidence="2" id="KW-0964">Secreted</keyword>
<feature type="domain" description="VWFD" evidence="11">
    <location>
        <begin position="549"/>
        <end position="722"/>
    </location>
</feature>
<dbReference type="Gene3D" id="1.25.10.20">
    <property type="entry name" value="Vitellinogen, superhelical"/>
    <property type="match status" value="1"/>
</dbReference>
<evidence type="ECO:0000256" key="7">
    <source>
        <dbReference type="PROSITE-ProRule" id="PRU00557"/>
    </source>
</evidence>
<evidence type="ECO:0000256" key="5">
    <source>
        <dbReference type="ARBA" id="ARBA00023157"/>
    </source>
</evidence>
<evidence type="ECO:0008006" key="14">
    <source>
        <dbReference type="Google" id="ProtNLM"/>
    </source>
</evidence>
<evidence type="ECO:0000313" key="13">
    <source>
        <dbReference type="WBParaSite" id="MBELARI_LOCUS15633"/>
    </source>
</evidence>
<keyword evidence="4" id="KW-0758">Storage protein</keyword>
<evidence type="ECO:0000259" key="10">
    <source>
        <dbReference type="PROSITE" id="PS51211"/>
    </source>
</evidence>
<dbReference type="PANTHER" id="PTHR23345">
    <property type="entry name" value="VITELLOGENIN-RELATED"/>
    <property type="match status" value="1"/>
</dbReference>
<dbReference type="Gene3D" id="2.30.230.10">
    <property type="entry name" value="Lipovitellin, beta-sheet shell regions, chain A"/>
    <property type="match status" value="1"/>
</dbReference>
<keyword evidence="6" id="KW-0325">Glycoprotein</keyword>
<comment type="caution">
    <text evidence="7">Lacks conserved residue(s) required for the propagation of feature annotation.</text>
</comment>
<evidence type="ECO:0000256" key="2">
    <source>
        <dbReference type="ARBA" id="ARBA00022525"/>
    </source>
</evidence>
<dbReference type="InterPro" id="IPR001747">
    <property type="entry name" value="Vitellogenin_N"/>
</dbReference>
<dbReference type="Proteomes" id="UP000887575">
    <property type="component" value="Unassembled WGS sequence"/>
</dbReference>
<evidence type="ECO:0000256" key="8">
    <source>
        <dbReference type="SAM" id="Coils"/>
    </source>
</evidence>
<dbReference type="PANTHER" id="PTHR23345:SF15">
    <property type="entry name" value="VITELLOGENIN 1-RELATED"/>
    <property type="match status" value="1"/>
</dbReference>
<keyword evidence="5 7" id="KW-1015">Disulfide bond</keyword>
<dbReference type="WBParaSite" id="MBELARI_LOCUS15633">
    <property type="protein sequence ID" value="MBELARI_LOCUS15633"/>
    <property type="gene ID" value="MBELARI_LOCUS15633"/>
</dbReference>
<accession>A0AAF3ENK9</accession>
<dbReference type="Pfam" id="PF00094">
    <property type="entry name" value="VWD"/>
    <property type="match status" value="1"/>
</dbReference>
<reference evidence="13" key="1">
    <citation type="submission" date="2024-02" db="UniProtKB">
        <authorList>
            <consortium name="WormBaseParasite"/>
        </authorList>
    </citation>
    <scope>IDENTIFICATION</scope>
</reference>
<proteinExistence type="predicted"/>
<evidence type="ECO:0000256" key="4">
    <source>
        <dbReference type="ARBA" id="ARBA00022761"/>
    </source>
</evidence>
<keyword evidence="12" id="KW-1185">Reference proteome</keyword>
<evidence type="ECO:0000313" key="12">
    <source>
        <dbReference type="Proteomes" id="UP000887575"/>
    </source>
</evidence>
<feature type="disulfide bond" evidence="7">
    <location>
        <begin position="192"/>
        <end position="218"/>
    </location>
</feature>
<dbReference type="AlphaFoldDB" id="A0AAF3ENK9"/>
<dbReference type="GO" id="GO:0005576">
    <property type="term" value="C:extracellular region"/>
    <property type="evidence" value="ECO:0007669"/>
    <property type="project" value="UniProtKB-SubCell"/>
</dbReference>
<dbReference type="Pfam" id="PF01347">
    <property type="entry name" value="Vitellogenin_N"/>
    <property type="match status" value="1"/>
</dbReference>
<dbReference type="PROSITE" id="PS51211">
    <property type="entry name" value="VITELLOGENIN"/>
    <property type="match status" value="1"/>
</dbReference>
<dbReference type="InterPro" id="IPR001846">
    <property type="entry name" value="VWF_type-D"/>
</dbReference>
<dbReference type="InterPro" id="IPR015819">
    <property type="entry name" value="Lipid_transp_b-sht_shell"/>
</dbReference>
<dbReference type="SMART" id="SM00216">
    <property type="entry name" value="VWD"/>
    <property type="match status" value="1"/>
</dbReference>
<keyword evidence="3 9" id="KW-0732">Signal</keyword>
<evidence type="ECO:0000256" key="6">
    <source>
        <dbReference type="ARBA" id="ARBA00023180"/>
    </source>
</evidence>
<dbReference type="SUPFAM" id="SSF56968">
    <property type="entry name" value="Lipovitellin-phosvitin complex, beta-sheet shell regions"/>
    <property type="match status" value="1"/>
</dbReference>
<evidence type="ECO:0000256" key="3">
    <source>
        <dbReference type="ARBA" id="ARBA00022729"/>
    </source>
</evidence>
<dbReference type="PROSITE" id="PS51233">
    <property type="entry name" value="VWFD"/>
    <property type="match status" value="1"/>
</dbReference>
<feature type="domain" description="Vitellogenin" evidence="10">
    <location>
        <begin position="30"/>
        <end position="611"/>
    </location>
</feature>
<dbReference type="SMART" id="SM00638">
    <property type="entry name" value="LPD_N"/>
    <property type="match status" value="1"/>
</dbReference>